<feature type="coiled-coil region" evidence="1">
    <location>
        <begin position="166"/>
        <end position="207"/>
    </location>
</feature>
<dbReference type="AlphaFoldDB" id="A0AA95GNP1"/>
<dbReference type="EMBL" id="CP123504">
    <property type="protein sequence ID" value="WGM00986.1"/>
    <property type="molecule type" value="Genomic_DNA"/>
</dbReference>
<dbReference type="Proteomes" id="UP001177595">
    <property type="component" value="Chromosome"/>
</dbReference>
<dbReference type="InterPro" id="IPR001387">
    <property type="entry name" value="Cro/C1-type_HTH"/>
</dbReference>
<keyword evidence="1" id="KW-0175">Coiled coil</keyword>
<reference evidence="3" key="1">
    <citation type="submission" date="2023-04" db="EMBL/GenBank/DDBJ databases">
        <title>Genome dynamics across the evolutionary transition to endosymbiosis.</title>
        <authorList>
            <person name="Siozios S."/>
            <person name="Nadal-Jimenez P."/>
            <person name="Azagi T."/>
            <person name="Sprong H."/>
            <person name="Frost C.L."/>
            <person name="Parratt S.R."/>
            <person name="Taylor G."/>
            <person name="Brettell L."/>
            <person name="Lew K.C."/>
            <person name="Croft L."/>
            <person name="King K.C."/>
            <person name="Brockhurst M.A."/>
            <person name="Hypsa V."/>
            <person name="Novakova E."/>
            <person name="Darby A.C."/>
            <person name="Hurst G.D.D."/>
        </authorList>
    </citation>
    <scope>NUCLEOTIDE SEQUENCE</scope>
    <source>
        <strain evidence="3">APv</strain>
    </source>
</reference>
<dbReference type="GO" id="GO:0003677">
    <property type="term" value="F:DNA binding"/>
    <property type="evidence" value="ECO:0007669"/>
    <property type="project" value="InterPro"/>
</dbReference>
<evidence type="ECO:0000313" key="3">
    <source>
        <dbReference type="EMBL" id="WGM00986.1"/>
    </source>
</evidence>
<gene>
    <name evidence="3" type="ORF">QE210_14215</name>
</gene>
<organism evidence="3 4">
    <name type="scientific">Arsenophonus nasoniae</name>
    <name type="common">son-killer infecting Nasonia vitripennis</name>
    <dbReference type="NCBI Taxonomy" id="638"/>
    <lineage>
        <taxon>Bacteria</taxon>
        <taxon>Pseudomonadati</taxon>
        <taxon>Pseudomonadota</taxon>
        <taxon>Gammaproteobacteria</taxon>
        <taxon>Enterobacterales</taxon>
        <taxon>Morganellaceae</taxon>
        <taxon>Arsenophonus</taxon>
    </lineage>
</organism>
<name>A0AA95GNP1_9GAMM</name>
<protein>
    <submittedName>
        <fullName evidence="3">DUF3102 domain-containing protein</fullName>
    </submittedName>
</protein>
<proteinExistence type="predicted"/>
<evidence type="ECO:0000313" key="4">
    <source>
        <dbReference type="Proteomes" id="UP001177595"/>
    </source>
</evidence>
<evidence type="ECO:0000259" key="2">
    <source>
        <dbReference type="PROSITE" id="PS50943"/>
    </source>
</evidence>
<dbReference type="InterPro" id="IPR010982">
    <property type="entry name" value="Lambda_DNA-bd_dom_sf"/>
</dbReference>
<sequence>MAKKKAAASLSMSTSDNITIAGAIAYPEKNAENSAQQEVMARFGDGLPYERERIVHEARFYMAQSAEAMLEAGKRLIIIKENEPYGEFTKIVTEQLGLADRTARLIMQAAIKYTSPRLESQRQTFAGLGKAKLFELMTQGDEDLAELAEGGTIAGLTLDEVDRMSVRELKAALRKDEAALKRSQQLVAEKEKQLQQLSQQLAGKTSSVAASDEQTPVDAQQWVTLTLEGVGDRLKSERLRLGLSQEIFAERCGVKKLTQYNYEKSERHPDAGYLIAAKALGVDLNYVMTGERSDEASALDVVRDEEEAEVLTAFRHIPGETREVAKRTLTAMAEKKSTRHRA</sequence>
<dbReference type="CDD" id="cd00093">
    <property type="entry name" value="HTH_XRE"/>
    <property type="match status" value="1"/>
</dbReference>
<evidence type="ECO:0000256" key="1">
    <source>
        <dbReference type="SAM" id="Coils"/>
    </source>
</evidence>
<feature type="domain" description="HTH cro/C1-type" evidence="2">
    <location>
        <begin position="234"/>
        <end position="287"/>
    </location>
</feature>
<accession>A0AA95GNP1</accession>
<dbReference type="SMART" id="SM00530">
    <property type="entry name" value="HTH_XRE"/>
    <property type="match status" value="1"/>
</dbReference>
<dbReference type="RefSeq" id="WP_280624566.1">
    <property type="nucleotide sequence ID" value="NZ_CP123504.1"/>
</dbReference>
<dbReference type="Gene3D" id="1.10.260.40">
    <property type="entry name" value="lambda repressor-like DNA-binding domains"/>
    <property type="match status" value="1"/>
</dbReference>
<dbReference type="PROSITE" id="PS50943">
    <property type="entry name" value="HTH_CROC1"/>
    <property type="match status" value="1"/>
</dbReference>
<dbReference type="SUPFAM" id="SSF47413">
    <property type="entry name" value="lambda repressor-like DNA-binding domains"/>
    <property type="match status" value="1"/>
</dbReference>